<dbReference type="PANTHER" id="PTHR22601">
    <property type="entry name" value="ISP4 LIKE PROTEIN"/>
    <property type="match status" value="1"/>
</dbReference>
<evidence type="ECO:0000256" key="6">
    <source>
        <dbReference type="ARBA" id="ARBA00022927"/>
    </source>
</evidence>
<feature type="transmembrane region" description="Helical" evidence="10">
    <location>
        <begin position="802"/>
        <end position="825"/>
    </location>
</feature>
<dbReference type="Pfam" id="PF03169">
    <property type="entry name" value="OPT"/>
    <property type="match status" value="1"/>
</dbReference>
<dbReference type="Proteomes" id="UP000031192">
    <property type="component" value="Unassembled WGS sequence"/>
</dbReference>
<feature type="region of interest" description="Disordered" evidence="9">
    <location>
        <begin position="73"/>
        <end position="113"/>
    </location>
</feature>
<feature type="transmembrane region" description="Helical" evidence="10">
    <location>
        <begin position="760"/>
        <end position="781"/>
    </location>
</feature>
<organism evidence="11 12">
    <name type="scientific">Metarhizium guizhouense (strain ARSEF 977)</name>
    <dbReference type="NCBI Taxonomy" id="1276136"/>
    <lineage>
        <taxon>Eukaryota</taxon>
        <taxon>Fungi</taxon>
        <taxon>Dikarya</taxon>
        <taxon>Ascomycota</taxon>
        <taxon>Pezizomycotina</taxon>
        <taxon>Sordariomycetes</taxon>
        <taxon>Hypocreomycetidae</taxon>
        <taxon>Hypocreales</taxon>
        <taxon>Clavicipitaceae</taxon>
        <taxon>Metarhizium</taxon>
    </lineage>
</organism>
<feature type="compositionally biased region" description="Basic and acidic residues" evidence="9">
    <location>
        <begin position="97"/>
        <end position="113"/>
    </location>
</feature>
<feature type="transmembrane region" description="Helical" evidence="10">
    <location>
        <begin position="174"/>
        <end position="195"/>
    </location>
</feature>
<feature type="transmembrane region" description="Helical" evidence="10">
    <location>
        <begin position="411"/>
        <end position="437"/>
    </location>
</feature>
<feature type="compositionally biased region" description="Polar residues" evidence="9">
    <location>
        <begin position="39"/>
        <end position="48"/>
    </location>
</feature>
<keyword evidence="6" id="KW-0653">Protein transport</keyword>
<dbReference type="HOGENOM" id="CLU_004965_3_0_1"/>
<dbReference type="GO" id="GO:0035673">
    <property type="term" value="F:oligopeptide transmembrane transporter activity"/>
    <property type="evidence" value="ECO:0007669"/>
    <property type="project" value="InterPro"/>
</dbReference>
<feature type="transmembrane region" description="Helical" evidence="10">
    <location>
        <begin position="837"/>
        <end position="861"/>
    </location>
</feature>
<keyword evidence="12" id="KW-1185">Reference proteome</keyword>
<dbReference type="EMBL" id="AZNH01000016">
    <property type="protein sequence ID" value="KID87356.1"/>
    <property type="molecule type" value="Genomic_DNA"/>
</dbReference>
<dbReference type="GO" id="GO:0015031">
    <property type="term" value="P:protein transport"/>
    <property type="evidence" value="ECO:0007669"/>
    <property type="project" value="UniProtKB-KW"/>
</dbReference>
<evidence type="ECO:0000256" key="2">
    <source>
        <dbReference type="ARBA" id="ARBA00008807"/>
    </source>
</evidence>
<dbReference type="AlphaFoldDB" id="A0A0B4HC00"/>
<keyword evidence="5" id="KW-0571">Peptide transport</keyword>
<feature type="transmembrane region" description="Helical" evidence="10">
    <location>
        <begin position="201"/>
        <end position="220"/>
    </location>
</feature>
<evidence type="ECO:0000256" key="10">
    <source>
        <dbReference type="SAM" id="Phobius"/>
    </source>
</evidence>
<dbReference type="InterPro" id="IPR004813">
    <property type="entry name" value="OPT"/>
</dbReference>
<comment type="similarity">
    <text evidence="2">Belongs to the oligopeptide OPT transporter family.</text>
</comment>
<feature type="transmembrane region" description="Helical" evidence="10">
    <location>
        <begin position="283"/>
        <end position="303"/>
    </location>
</feature>
<evidence type="ECO:0000256" key="7">
    <source>
        <dbReference type="ARBA" id="ARBA00022989"/>
    </source>
</evidence>
<gene>
    <name evidence="11" type="ORF">MGU_05388</name>
</gene>
<comment type="caution">
    <text evidence="11">The sequence shown here is derived from an EMBL/GenBank/DDBJ whole genome shotgun (WGS) entry which is preliminary data.</text>
</comment>
<feature type="transmembrane region" description="Helical" evidence="10">
    <location>
        <begin position="614"/>
        <end position="638"/>
    </location>
</feature>
<dbReference type="GO" id="GO:0016020">
    <property type="term" value="C:membrane"/>
    <property type="evidence" value="ECO:0007669"/>
    <property type="project" value="UniProtKB-SubCell"/>
</dbReference>
<evidence type="ECO:0000256" key="5">
    <source>
        <dbReference type="ARBA" id="ARBA00022856"/>
    </source>
</evidence>
<keyword evidence="3" id="KW-0813">Transport</keyword>
<keyword evidence="8 10" id="KW-0472">Membrane</keyword>
<evidence type="ECO:0000256" key="9">
    <source>
        <dbReference type="SAM" id="MobiDB-lite"/>
    </source>
</evidence>
<protein>
    <submittedName>
        <fullName evidence="11">Oligopeptide transporter</fullName>
    </submittedName>
</protein>
<evidence type="ECO:0000313" key="12">
    <source>
        <dbReference type="Proteomes" id="UP000031192"/>
    </source>
</evidence>
<sequence length="897" mass="99598">MGNRGPTHEVSSFTRKAVYPQLGTLTSFDKASVARFSPTYTGQRTGHNIDTMDGNRDDASGISRSKRSLALVNLPAGGGNDELDKSAQPDAASNKVGPEDAAKQERENADPENIKAIISTVDEAEGDYDVRKENHFGEAAIIDNARDLVTHVLHVDDEPSESPWTFRALFIGNVYRLCAQGLILCVFASVLQEIFYFKPQIILVSVVFLTVIGYILALPFQFIPRPSGDGVVSRMCRFLNPADFNSKEHTFMVIMGSAGSTSAVATQILAAQRLYYGSSPDKGAAIFLVIASQFLSYGIAGLLRSVLVQPAKMLWPVNIPVNTLLETLHRGRSETRKRLRCFTAVFGGAFLWEIVPLWMAPIFQGVAIPCLARRDSLVFTNLFGGAQNNEGLGFLGLCFDWNYIAGLSSPLWYPLCTLVNSMTGYLLCIVLFMGVYYGNVWDSINFPFLSQLLYHGSSNATNFVQYNLTAILNSDNTINSTLVAEQGLPYLSGSYVIRLITTNVGITAAIVHLLLWNYNDLKDGWAFLRPSRLQRLLNVSTYLSWRRHDSGEEAARRQRVIDDKDLDPHYKLMMQNGYVEVPNWWYGLVLVLSFVIGITTLYKIGSTLPWWAFIVSNLFSALFILFFGAQMGLTGFQFDQQPVILMLGGYLLPGKPLANMYFTVFGFNGIQQGQWLLRDLKLAQLAHLPPKATFTAQMLGTVIGAIMDYVIMVSIVDNQTPALLSINGTNVWSGQNVQAYSTLAVAWSMAKDMFSVGSRYQWVTLSFLIGFLAPLPFWLAWKLTGRDVFRDVDTSIVVWNCALLYVGVNSSLLMYFCLGIFAQWYLRRFHPAAFIKYNYLVSAALDGGTQVMVFLLSFAVLGASGREHKFPTYALNNGGTNNDVNVDYCMFNTASAN</sequence>
<evidence type="ECO:0000256" key="8">
    <source>
        <dbReference type="ARBA" id="ARBA00023136"/>
    </source>
</evidence>
<dbReference type="InterPro" id="IPR004648">
    <property type="entry name" value="Oligpept_transpt"/>
</dbReference>
<proteinExistence type="inferred from homology"/>
<evidence type="ECO:0000256" key="1">
    <source>
        <dbReference type="ARBA" id="ARBA00004141"/>
    </source>
</evidence>
<keyword evidence="4 10" id="KW-0812">Transmembrane</keyword>
<feature type="transmembrane region" description="Helical" evidence="10">
    <location>
        <begin position="339"/>
        <end position="359"/>
    </location>
</feature>
<dbReference type="NCBIfam" id="TIGR00728">
    <property type="entry name" value="OPT_sfam"/>
    <property type="match status" value="1"/>
</dbReference>
<dbReference type="OrthoDB" id="9986677at2759"/>
<keyword evidence="7 10" id="KW-1133">Transmembrane helix</keyword>
<evidence type="ECO:0000256" key="3">
    <source>
        <dbReference type="ARBA" id="ARBA00022448"/>
    </source>
</evidence>
<feature type="transmembrane region" description="Helical" evidence="10">
    <location>
        <begin position="698"/>
        <end position="716"/>
    </location>
</feature>
<comment type="subcellular location">
    <subcellularLocation>
        <location evidence="1">Membrane</location>
        <topology evidence="1">Multi-pass membrane protein</topology>
    </subcellularLocation>
</comment>
<evidence type="ECO:0000256" key="4">
    <source>
        <dbReference type="ARBA" id="ARBA00022692"/>
    </source>
</evidence>
<feature type="transmembrane region" description="Helical" evidence="10">
    <location>
        <begin position="495"/>
        <end position="515"/>
    </location>
</feature>
<accession>A0A0B4HC00</accession>
<feature type="transmembrane region" description="Helical" evidence="10">
    <location>
        <begin position="251"/>
        <end position="271"/>
    </location>
</feature>
<feature type="transmembrane region" description="Helical" evidence="10">
    <location>
        <begin position="584"/>
        <end position="602"/>
    </location>
</feature>
<name>A0A0B4HC00_METGA</name>
<evidence type="ECO:0000313" key="11">
    <source>
        <dbReference type="EMBL" id="KID87356.1"/>
    </source>
</evidence>
<feature type="region of interest" description="Disordered" evidence="9">
    <location>
        <begin position="39"/>
        <end position="61"/>
    </location>
</feature>
<reference evidence="11 12" key="1">
    <citation type="journal article" date="2014" name="Proc. Natl. Acad. Sci. U.S.A.">
        <title>Trajectory and genomic determinants of fungal-pathogen speciation and host adaptation.</title>
        <authorList>
            <person name="Hu X."/>
            <person name="Xiao G."/>
            <person name="Zheng P."/>
            <person name="Shang Y."/>
            <person name="Su Y."/>
            <person name="Zhang X."/>
            <person name="Liu X."/>
            <person name="Zhan S."/>
            <person name="St Leger R.J."/>
            <person name="Wang C."/>
        </authorList>
    </citation>
    <scope>NUCLEOTIDE SEQUENCE [LARGE SCALE GENOMIC DNA]</scope>
    <source>
        <strain evidence="11 12">ARSEF 977</strain>
    </source>
</reference>